<evidence type="ECO:0000313" key="7">
    <source>
        <dbReference type="EMBL" id="KAK5706907.1"/>
    </source>
</evidence>
<dbReference type="EMBL" id="JAVRQU010000002">
    <property type="protein sequence ID" value="KAK5706907.1"/>
    <property type="molecule type" value="Genomic_DNA"/>
</dbReference>
<evidence type="ECO:0000259" key="6">
    <source>
        <dbReference type="PROSITE" id="PS50865"/>
    </source>
</evidence>
<proteinExistence type="predicted"/>
<feature type="region of interest" description="Disordered" evidence="5">
    <location>
        <begin position="1"/>
        <end position="32"/>
    </location>
</feature>
<feature type="compositionally biased region" description="Polar residues" evidence="5">
    <location>
        <begin position="16"/>
        <end position="32"/>
    </location>
</feature>
<sequence length="302" mass="32629">MAAGIAPPAPERYDSIHSTITTPTRSSGATITDNSSTTAVRQVCGICGKGGILFKCGRCKHIYYCSKQCQTEDWKFHKKLCRVIGFGFPEIKGKAYPVALEAETCDVGDNKVPAVVIALEQGDPAFGFQGSFMIGFDAADPEFVDLPIVRSLGFALGAMPARFGLRQFNDKAAVFYIDINTTSPTFGQLAQSPIGGVMIARRDGRHIKIGHVIAMAEYLRSGCRELGEVKGREAKGEKVDREDIVKRLLNHAALQTWCESTIQSQMAAGVQGWDVMECPPSDGVIGDGGEKSKTEEETQTQG</sequence>
<keyword evidence="2 4" id="KW-0863">Zinc-finger</keyword>
<dbReference type="PROSITE" id="PS50865">
    <property type="entry name" value="ZF_MYND_2"/>
    <property type="match status" value="1"/>
</dbReference>
<accession>A0AAN7WCY8</accession>
<evidence type="ECO:0000256" key="1">
    <source>
        <dbReference type="ARBA" id="ARBA00022723"/>
    </source>
</evidence>
<dbReference type="PROSITE" id="PS01360">
    <property type="entry name" value="ZF_MYND_1"/>
    <property type="match status" value="1"/>
</dbReference>
<dbReference type="SUPFAM" id="SSF144232">
    <property type="entry name" value="HIT/MYND zinc finger-like"/>
    <property type="match status" value="1"/>
</dbReference>
<organism evidence="7 8">
    <name type="scientific">Elasticomyces elasticus</name>
    <dbReference type="NCBI Taxonomy" id="574655"/>
    <lineage>
        <taxon>Eukaryota</taxon>
        <taxon>Fungi</taxon>
        <taxon>Dikarya</taxon>
        <taxon>Ascomycota</taxon>
        <taxon>Pezizomycotina</taxon>
        <taxon>Dothideomycetes</taxon>
        <taxon>Dothideomycetidae</taxon>
        <taxon>Mycosphaerellales</taxon>
        <taxon>Teratosphaeriaceae</taxon>
        <taxon>Elasticomyces</taxon>
    </lineage>
</organism>
<evidence type="ECO:0000256" key="3">
    <source>
        <dbReference type="ARBA" id="ARBA00022833"/>
    </source>
</evidence>
<gene>
    <name evidence="7" type="ORF">LTR97_001899</name>
</gene>
<evidence type="ECO:0000256" key="4">
    <source>
        <dbReference type="PROSITE-ProRule" id="PRU00134"/>
    </source>
</evidence>
<comment type="caution">
    <text evidence="7">The sequence shown here is derived from an EMBL/GenBank/DDBJ whole genome shotgun (WGS) entry which is preliminary data.</text>
</comment>
<name>A0AAN7WCY8_9PEZI</name>
<dbReference type="Pfam" id="PF01753">
    <property type="entry name" value="zf-MYND"/>
    <property type="match status" value="1"/>
</dbReference>
<dbReference type="Proteomes" id="UP001310594">
    <property type="component" value="Unassembled WGS sequence"/>
</dbReference>
<feature type="region of interest" description="Disordered" evidence="5">
    <location>
        <begin position="281"/>
        <end position="302"/>
    </location>
</feature>
<dbReference type="AlphaFoldDB" id="A0AAN7WCY8"/>
<reference evidence="7" key="1">
    <citation type="submission" date="2023-08" db="EMBL/GenBank/DDBJ databases">
        <title>Black Yeasts Isolated from many extreme environments.</title>
        <authorList>
            <person name="Coleine C."/>
            <person name="Stajich J.E."/>
            <person name="Selbmann L."/>
        </authorList>
    </citation>
    <scope>NUCLEOTIDE SEQUENCE</scope>
    <source>
        <strain evidence="7">CCFEE 5810</strain>
    </source>
</reference>
<protein>
    <recommendedName>
        <fullName evidence="6">MYND-type domain-containing protein</fullName>
    </recommendedName>
</protein>
<dbReference type="Gene3D" id="6.10.140.2220">
    <property type="match status" value="1"/>
</dbReference>
<keyword evidence="1" id="KW-0479">Metal-binding</keyword>
<evidence type="ECO:0000313" key="8">
    <source>
        <dbReference type="Proteomes" id="UP001310594"/>
    </source>
</evidence>
<evidence type="ECO:0000256" key="2">
    <source>
        <dbReference type="ARBA" id="ARBA00022771"/>
    </source>
</evidence>
<evidence type="ECO:0000256" key="5">
    <source>
        <dbReference type="SAM" id="MobiDB-lite"/>
    </source>
</evidence>
<feature type="domain" description="MYND-type" evidence="6">
    <location>
        <begin position="44"/>
        <end position="81"/>
    </location>
</feature>
<keyword evidence="3" id="KW-0862">Zinc</keyword>
<dbReference type="InterPro" id="IPR002893">
    <property type="entry name" value="Znf_MYND"/>
</dbReference>
<dbReference type="GO" id="GO:0008270">
    <property type="term" value="F:zinc ion binding"/>
    <property type="evidence" value="ECO:0007669"/>
    <property type="project" value="UniProtKB-KW"/>
</dbReference>